<evidence type="ECO:0000313" key="2">
    <source>
        <dbReference type="Proteomes" id="UP000472262"/>
    </source>
</evidence>
<evidence type="ECO:0000313" key="1">
    <source>
        <dbReference type="Ensembl" id="ENSSGRP00000069461.1"/>
    </source>
</evidence>
<keyword evidence="2" id="KW-1185">Reference proteome</keyword>
<dbReference type="Ensembl" id="ENSSGRT00000074016.1">
    <property type="protein sequence ID" value="ENSSGRP00000069461.1"/>
    <property type="gene ID" value="ENSSGRG00000035562.1"/>
</dbReference>
<name>A0A672PZV3_SINGR</name>
<accession>A0A672PZV3</accession>
<dbReference type="Proteomes" id="UP000472262">
    <property type="component" value="Unassembled WGS sequence"/>
</dbReference>
<reference evidence="1" key="1">
    <citation type="submission" date="2025-08" db="UniProtKB">
        <authorList>
            <consortium name="Ensembl"/>
        </authorList>
    </citation>
    <scope>IDENTIFICATION</scope>
</reference>
<reference evidence="1" key="2">
    <citation type="submission" date="2025-09" db="UniProtKB">
        <authorList>
            <consortium name="Ensembl"/>
        </authorList>
    </citation>
    <scope>IDENTIFICATION</scope>
</reference>
<organism evidence="1 2">
    <name type="scientific">Sinocyclocheilus grahami</name>
    <name type="common">Dianchi golden-line fish</name>
    <name type="synonym">Barbus grahami</name>
    <dbReference type="NCBI Taxonomy" id="75366"/>
    <lineage>
        <taxon>Eukaryota</taxon>
        <taxon>Metazoa</taxon>
        <taxon>Chordata</taxon>
        <taxon>Craniata</taxon>
        <taxon>Vertebrata</taxon>
        <taxon>Euteleostomi</taxon>
        <taxon>Actinopterygii</taxon>
        <taxon>Neopterygii</taxon>
        <taxon>Teleostei</taxon>
        <taxon>Ostariophysi</taxon>
        <taxon>Cypriniformes</taxon>
        <taxon>Cyprinidae</taxon>
        <taxon>Cyprininae</taxon>
        <taxon>Sinocyclocheilus</taxon>
    </lineage>
</organism>
<sequence length="25" mass="2660">TYASGANKIIFGTGTKLIIETSKFV</sequence>
<dbReference type="AlphaFoldDB" id="A0A672PZV3"/>
<protein>
    <submittedName>
        <fullName evidence="1">Uncharacterized protein</fullName>
    </submittedName>
</protein>
<dbReference type="InParanoid" id="A0A672PZV3"/>
<proteinExistence type="predicted"/>